<accession>A0A602UY88</accession>
<dbReference type="AlphaFoldDB" id="A0A602UY88"/>
<dbReference type="GO" id="GO:0006355">
    <property type="term" value="P:regulation of DNA-templated transcription"/>
    <property type="evidence" value="ECO:0007669"/>
    <property type="project" value="InterPro"/>
</dbReference>
<organism evidence="3">
    <name type="scientific">Salmonella enterica subsp. enterica serovar Javiana</name>
    <dbReference type="NCBI Taxonomy" id="363569"/>
    <lineage>
        <taxon>Bacteria</taxon>
        <taxon>Pseudomonadati</taxon>
        <taxon>Pseudomonadota</taxon>
        <taxon>Gammaproteobacteria</taxon>
        <taxon>Enterobacterales</taxon>
        <taxon>Enterobacteriaceae</taxon>
        <taxon>Salmonella</taxon>
    </lineage>
</organism>
<dbReference type="Pfam" id="PF03333">
    <property type="entry name" value="PapB"/>
    <property type="match status" value="1"/>
</dbReference>
<sequence length="85" mass="10213">MKHMFLHERYYLYSGFVTEKHFSLLIEISTIRSDKIRKALSVYFVDGESRSNVCEKYNVAQSCLSMKIKELQRLSKFVYELQPFY</sequence>
<reference evidence="3" key="2">
    <citation type="submission" date="2018-07" db="EMBL/GenBank/DDBJ databases">
        <authorList>
            <consortium name="NCBI Pathogen Detection Project"/>
        </authorList>
    </citation>
    <scope>NUCLEOTIDE SEQUENCE</scope>
    <source>
        <strain evidence="3">13-0119</strain>
    </source>
</reference>
<reference evidence="3" key="1">
    <citation type="journal article" date="2018" name="Genome Biol.">
        <title>SKESA: strategic k-mer extension for scrupulous assemblies.</title>
        <authorList>
            <person name="Souvorov A."/>
            <person name="Agarwala R."/>
            <person name="Lipman D.J."/>
        </authorList>
    </citation>
    <scope>NUCLEOTIDE SEQUENCE</scope>
    <source>
        <strain evidence="3">13-0119</strain>
    </source>
</reference>
<dbReference type="InterPro" id="IPR004356">
    <property type="entry name" value="Adhesin_operon_reg_prot"/>
</dbReference>
<keyword evidence="1" id="KW-0805">Transcription regulation</keyword>
<dbReference type="InterPro" id="IPR053721">
    <property type="entry name" value="Fimbrial_Adhesin_Reg"/>
</dbReference>
<proteinExistence type="predicted"/>
<evidence type="ECO:0000313" key="3">
    <source>
        <dbReference type="EMBL" id="HAE6182515.1"/>
    </source>
</evidence>
<dbReference type="Gene3D" id="1.10.10.2690">
    <property type="match status" value="1"/>
</dbReference>
<protein>
    <submittedName>
        <fullName evidence="3">Uncharacterized protein</fullName>
    </submittedName>
</protein>
<evidence type="ECO:0000256" key="1">
    <source>
        <dbReference type="ARBA" id="ARBA00023015"/>
    </source>
</evidence>
<dbReference type="PRINTS" id="PR01554">
    <property type="entry name" value="FIMREGULATRY"/>
</dbReference>
<evidence type="ECO:0000256" key="2">
    <source>
        <dbReference type="ARBA" id="ARBA00023163"/>
    </source>
</evidence>
<dbReference type="RefSeq" id="WP_071881473.1">
    <property type="nucleotide sequence ID" value="NZ_JBQGLN010000003.1"/>
</dbReference>
<dbReference type="EMBL" id="DAASMX010000030">
    <property type="protein sequence ID" value="HAE6182515.1"/>
    <property type="molecule type" value="Genomic_DNA"/>
</dbReference>
<comment type="caution">
    <text evidence="3">The sequence shown here is derived from an EMBL/GenBank/DDBJ whole genome shotgun (WGS) entry which is preliminary data.</text>
</comment>
<gene>
    <name evidence="3" type="ORF">G4I81_003263</name>
</gene>
<keyword evidence="2" id="KW-0804">Transcription</keyword>
<name>A0A602UY88_SALET</name>